<organism evidence="9 10">
    <name type="scientific">Nonomuraea corallina</name>
    <dbReference type="NCBI Taxonomy" id="2989783"/>
    <lineage>
        <taxon>Bacteria</taxon>
        <taxon>Bacillati</taxon>
        <taxon>Actinomycetota</taxon>
        <taxon>Actinomycetes</taxon>
        <taxon>Streptosporangiales</taxon>
        <taxon>Streptosporangiaceae</taxon>
        <taxon>Nonomuraea</taxon>
    </lineage>
</organism>
<accession>A0ABT4SC88</accession>
<evidence type="ECO:0000259" key="8">
    <source>
        <dbReference type="PROSITE" id="PS50850"/>
    </source>
</evidence>
<evidence type="ECO:0000256" key="6">
    <source>
        <dbReference type="ARBA" id="ARBA00023136"/>
    </source>
</evidence>
<feature type="transmembrane region" description="Helical" evidence="7">
    <location>
        <begin position="486"/>
        <end position="506"/>
    </location>
</feature>
<protein>
    <submittedName>
        <fullName evidence="9">MFS transporter</fullName>
    </submittedName>
</protein>
<dbReference type="Pfam" id="PF07690">
    <property type="entry name" value="MFS_1"/>
    <property type="match status" value="1"/>
</dbReference>
<feature type="transmembrane region" description="Helical" evidence="7">
    <location>
        <begin position="239"/>
        <end position="256"/>
    </location>
</feature>
<feature type="transmembrane region" description="Helical" evidence="7">
    <location>
        <begin position="60"/>
        <end position="78"/>
    </location>
</feature>
<evidence type="ECO:0000313" key="10">
    <source>
        <dbReference type="Proteomes" id="UP001144036"/>
    </source>
</evidence>
<dbReference type="CDD" id="cd17321">
    <property type="entry name" value="MFS_MMR_MDR_like"/>
    <property type="match status" value="1"/>
</dbReference>
<comment type="subcellular location">
    <subcellularLocation>
        <location evidence="1">Cell membrane</location>
        <topology evidence="1">Multi-pass membrane protein</topology>
    </subcellularLocation>
</comment>
<dbReference type="PANTHER" id="PTHR42718">
    <property type="entry name" value="MAJOR FACILITATOR SUPERFAMILY MULTIDRUG TRANSPORTER MFSC"/>
    <property type="match status" value="1"/>
</dbReference>
<dbReference type="PROSITE" id="PS50850">
    <property type="entry name" value="MFS"/>
    <property type="match status" value="1"/>
</dbReference>
<feature type="transmembrane region" description="Helical" evidence="7">
    <location>
        <begin position="115"/>
        <end position="136"/>
    </location>
</feature>
<dbReference type="InterPro" id="IPR036259">
    <property type="entry name" value="MFS_trans_sf"/>
</dbReference>
<evidence type="ECO:0000256" key="7">
    <source>
        <dbReference type="SAM" id="Phobius"/>
    </source>
</evidence>
<dbReference type="InterPro" id="IPR020846">
    <property type="entry name" value="MFS_dom"/>
</dbReference>
<keyword evidence="3" id="KW-1003">Cell membrane</keyword>
<proteinExistence type="predicted"/>
<feature type="transmembrane region" description="Helical" evidence="7">
    <location>
        <begin position="177"/>
        <end position="200"/>
    </location>
</feature>
<evidence type="ECO:0000256" key="1">
    <source>
        <dbReference type="ARBA" id="ARBA00004651"/>
    </source>
</evidence>
<reference evidence="9" key="1">
    <citation type="submission" date="2022-11" db="EMBL/GenBank/DDBJ databases">
        <title>Nonomuraea corallina sp. nov., a new species of the genus Nonomuraea isolated from sea side sediment in Thai sea.</title>
        <authorList>
            <person name="Ngamcharungchit C."/>
            <person name="Matsumoto A."/>
            <person name="Suriyachadkun C."/>
            <person name="Panbangred W."/>
            <person name="Inahashi Y."/>
            <person name="Intra B."/>
        </authorList>
    </citation>
    <scope>NUCLEOTIDE SEQUENCE</scope>
    <source>
        <strain evidence="9">MCN248</strain>
    </source>
</reference>
<name>A0ABT4SC88_9ACTN</name>
<dbReference type="Gene3D" id="1.20.1720.10">
    <property type="entry name" value="Multidrug resistance protein D"/>
    <property type="match status" value="1"/>
</dbReference>
<feature type="transmembrane region" description="Helical" evidence="7">
    <location>
        <begin position="342"/>
        <end position="361"/>
    </location>
</feature>
<dbReference type="PANTHER" id="PTHR42718:SF47">
    <property type="entry name" value="METHYL VIOLOGEN RESISTANCE PROTEIN SMVA"/>
    <property type="match status" value="1"/>
</dbReference>
<dbReference type="InterPro" id="IPR011701">
    <property type="entry name" value="MFS"/>
</dbReference>
<dbReference type="Gene3D" id="1.20.1250.20">
    <property type="entry name" value="MFS general substrate transporter like domains"/>
    <property type="match status" value="1"/>
</dbReference>
<keyword evidence="4 7" id="KW-0812">Transmembrane</keyword>
<evidence type="ECO:0000313" key="9">
    <source>
        <dbReference type="EMBL" id="MDA0634822.1"/>
    </source>
</evidence>
<gene>
    <name evidence="9" type="ORF">OUY22_15470</name>
</gene>
<feature type="transmembrane region" description="Helical" evidence="7">
    <location>
        <begin position="90"/>
        <end position="109"/>
    </location>
</feature>
<dbReference type="InterPro" id="IPR006311">
    <property type="entry name" value="TAT_signal"/>
</dbReference>
<dbReference type="RefSeq" id="WP_270155647.1">
    <property type="nucleotide sequence ID" value="NZ_JAPNNL010000051.1"/>
</dbReference>
<dbReference type="PROSITE" id="PS51318">
    <property type="entry name" value="TAT"/>
    <property type="match status" value="1"/>
</dbReference>
<keyword evidence="5 7" id="KW-1133">Transmembrane helix</keyword>
<feature type="transmembrane region" description="Helical" evidence="7">
    <location>
        <begin position="367"/>
        <end position="392"/>
    </location>
</feature>
<feature type="transmembrane region" description="Helical" evidence="7">
    <location>
        <begin position="212"/>
        <end position="233"/>
    </location>
</feature>
<keyword evidence="10" id="KW-1185">Reference proteome</keyword>
<feature type="transmembrane region" description="Helical" evidence="7">
    <location>
        <begin position="148"/>
        <end position="171"/>
    </location>
</feature>
<dbReference type="EMBL" id="JAPNNL010000051">
    <property type="protein sequence ID" value="MDA0634822.1"/>
    <property type="molecule type" value="Genomic_DNA"/>
</dbReference>
<feature type="domain" description="Major facilitator superfamily (MFS) profile" evidence="8">
    <location>
        <begin position="24"/>
        <end position="509"/>
    </location>
</feature>
<sequence length="525" mass="53066">MTSPSEREVTGRRPDAAGARQWAGLAMLALPTLLLAMDVTVLYLAVPHLAADLRPSGEQLLWITDIYGFMIAGLLVTMGTLGDRIGRRRLLMWGAGAFGVASVAAAYAPSAEALIAARALLGIAGATLMPSTLALISNMFRDARQRGTAIGIWAASLSGGIALGPVVGGALLESFGWGAAFLIAVPVMALLLAVGPLLLPEHRDTTAGRPDLVSVALSLIAMLTIVYGVKLLSHGGDPALSGGVVLAGLAAGVVFWRRQRGLADPVLDVTLFRNRTLIGALLVLLLAPAVTGGTYLFVTRFLQGVEGLSPLTAGLWLVPSSVAMILTSLAAPVLVRRLPERIVVAGSLAVSAAGFLLIALLDQAAGLPLLIAGIVVYVGHGPMMALGTDLVVGSAPPEKAGSAAAISETSTELGLALGVAVLGSVGAAGYRQAVPAAFPTGLPPEATSAARDSIEAAATAVARLPPAQAEAVLAPAREAFTASLNLVAGIGAAATLALAVLALVALRRKPPVAGPAPAETVLDQA</sequence>
<keyword evidence="2" id="KW-0813">Transport</keyword>
<dbReference type="SUPFAM" id="SSF103473">
    <property type="entry name" value="MFS general substrate transporter"/>
    <property type="match status" value="1"/>
</dbReference>
<comment type="caution">
    <text evidence="9">The sequence shown here is derived from an EMBL/GenBank/DDBJ whole genome shotgun (WGS) entry which is preliminary data.</text>
</comment>
<evidence type="ECO:0000256" key="3">
    <source>
        <dbReference type="ARBA" id="ARBA00022475"/>
    </source>
</evidence>
<feature type="transmembrane region" description="Helical" evidence="7">
    <location>
        <begin position="22"/>
        <end position="45"/>
    </location>
</feature>
<dbReference type="Proteomes" id="UP001144036">
    <property type="component" value="Unassembled WGS sequence"/>
</dbReference>
<feature type="transmembrane region" description="Helical" evidence="7">
    <location>
        <begin position="313"/>
        <end position="335"/>
    </location>
</feature>
<evidence type="ECO:0000256" key="4">
    <source>
        <dbReference type="ARBA" id="ARBA00022692"/>
    </source>
</evidence>
<feature type="transmembrane region" description="Helical" evidence="7">
    <location>
        <begin position="277"/>
        <end position="298"/>
    </location>
</feature>
<evidence type="ECO:0000256" key="5">
    <source>
        <dbReference type="ARBA" id="ARBA00022989"/>
    </source>
</evidence>
<evidence type="ECO:0000256" key="2">
    <source>
        <dbReference type="ARBA" id="ARBA00022448"/>
    </source>
</evidence>
<keyword evidence="6 7" id="KW-0472">Membrane</keyword>